<dbReference type="Gene3D" id="2.40.170.20">
    <property type="entry name" value="TonB-dependent receptor, beta-barrel domain"/>
    <property type="match status" value="1"/>
</dbReference>
<dbReference type="Pfam" id="PF13715">
    <property type="entry name" value="CarbopepD_reg_2"/>
    <property type="match status" value="1"/>
</dbReference>
<keyword evidence="4" id="KW-0732">Signal</keyword>
<gene>
    <name evidence="5" type="ORF">LX97_00893</name>
</gene>
<keyword evidence="6" id="KW-1185">Reference proteome</keyword>
<comment type="caution">
    <text evidence="5">The sequence shown here is derived from an EMBL/GenBank/DDBJ whole genome shotgun (WGS) entry which is preliminary data.</text>
</comment>
<dbReference type="InterPro" id="IPR036942">
    <property type="entry name" value="Beta-barrel_TonB_sf"/>
</dbReference>
<evidence type="ECO:0000256" key="2">
    <source>
        <dbReference type="ARBA" id="ARBA00023136"/>
    </source>
</evidence>
<dbReference type="InterPro" id="IPR008969">
    <property type="entry name" value="CarboxyPept-like_regulatory"/>
</dbReference>
<keyword evidence="2" id="KW-0472">Membrane</keyword>
<dbReference type="EMBL" id="QKZR01000001">
    <property type="protein sequence ID" value="PZX43888.1"/>
    <property type="molecule type" value="Genomic_DNA"/>
</dbReference>
<evidence type="ECO:0000313" key="6">
    <source>
        <dbReference type="Proteomes" id="UP000248584"/>
    </source>
</evidence>
<protein>
    <submittedName>
        <fullName evidence="5">Carboxypeptidase-like protein</fullName>
    </submittedName>
</protein>
<dbReference type="SUPFAM" id="SSF49464">
    <property type="entry name" value="Carboxypeptidase regulatory domain-like"/>
    <property type="match status" value="1"/>
</dbReference>
<evidence type="ECO:0000256" key="3">
    <source>
        <dbReference type="ARBA" id="ARBA00023237"/>
    </source>
</evidence>
<evidence type="ECO:0000256" key="4">
    <source>
        <dbReference type="SAM" id="SignalP"/>
    </source>
</evidence>
<dbReference type="Proteomes" id="UP000248584">
    <property type="component" value="Unassembled WGS sequence"/>
</dbReference>
<keyword evidence="3" id="KW-0998">Cell outer membrane</keyword>
<dbReference type="SUPFAM" id="SSF56935">
    <property type="entry name" value="Porins"/>
    <property type="match status" value="1"/>
</dbReference>
<dbReference type="RefSeq" id="WP_015361719.1">
    <property type="nucleotide sequence ID" value="NZ_QKZR01000001.1"/>
</dbReference>
<feature type="signal peptide" evidence="4">
    <location>
        <begin position="1"/>
        <end position="23"/>
    </location>
</feature>
<organism evidence="5 6">
    <name type="scientific">Nonlabens dokdonensis</name>
    <dbReference type="NCBI Taxonomy" id="328515"/>
    <lineage>
        <taxon>Bacteria</taxon>
        <taxon>Pseudomonadati</taxon>
        <taxon>Bacteroidota</taxon>
        <taxon>Flavobacteriia</taxon>
        <taxon>Flavobacteriales</taxon>
        <taxon>Flavobacteriaceae</taxon>
        <taxon>Nonlabens</taxon>
    </lineage>
</organism>
<name>A0ABX5Q218_9FLAO</name>
<comment type="subcellular location">
    <subcellularLocation>
        <location evidence="1">Cell outer membrane</location>
    </subcellularLocation>
</comment>
<accession>A0ABX5Q218</accession>
<evidence type="ECO:0000256" key="1">
    <source>
        <dbReference type="ARBA" id="ARBA00004442"/>
    </source>
</evidence>
<evidence type="ECO:0000313" key="5">
    <source>
        <dbReference type="EMBL" id="PZX43888.1"/>
    </source>
</evidence>
<reference evidence="5 6" key="1">
    <citation type="submission" date="2018-06" db="EMBL/GenBank/DDBJ databases">
        <title>Genomic Encyclopedia of Archaeal and Bacterial Type Strains, Phase II (KMG-II): from individual species to whole genera.</title>
        <authorList>
            <person name="Goeker M."/>
        </authorList>
    </citation>
    <scope>NUCLEOTIDE SEQUENCE [LARGE SCALE GENOMIC DNA]</scope>
    <source>
        <strain evidence="5 6">DSM 17205</strain>
    </source>
</reference>
<sequence>MINKQFSKLLLVVFMLVSSFGMAQELLKGRVIDDNTEEPIPGVTISVKGLKFNASTDANGYFVVTGAIPVGDQMITVSRSGYYTKTIPVVIDALGVVNLDPIYLQLDNSDITQSQGIISLTENDLADDENAANNVSGLLQASRDQFLRAAAFDFSATFFRPRGLNSEDGKVLINGIEMNKQFSGRPQWSNWGGVNDLQRNQNFTMGLSAADNSFGGYAGVQSIDMRASQQRAGTQISFASANRSYQGRYMVSHRSGLLNNGWSFAVNASRRSGDEGYVDGTLYDANSLGLSVEKKLNDSHSINFTGLYTPNRRGRRTAITQEIEDLKGRKYNPFWGMQDNVVRNSRIREIDEPIFMLNHYWTVNSKLKINTNLGYQFGKIGNTRIDNGGTRLVTLDGQNAYVGGARNPNPDYYQNLPSFFLRNGQDPIDFQYAYQAQQEFINDGQLDWNSLYEANRSLRENGGNSLYAIQEDRIDDQQLMVNTIITADLTDNIIFNGGIRYRNLNSENYAMVNDLLGGTGFLDVDFFAEESSEVSIDDAAQSNIRTPNRIVGVGDRYKYNYDINADVLAAFAQTQFKTKKVDFFVAGSVTRTEYQRDGKYENGNFPGAQSFGKSKKLEFTDFGVKGGATYKISGQQFIDVNAAYISQAPTIRNSFSNARQNNETIVGLESQKSYSGDLSYIYTTPIIKARLTGYYTQFTNGTDVGFYFTEGLTTAGVEGGTRFFRENGNAFVQEVVTNIERRNMGMELGLEVQVTPTIKLKGAAAIGQNVFTNNPDLYLTSDDFTGQLRFGDGTTSIKDYHVAGGPETALQIGFEYRDPEYWNIGVTANYFANAYLDVSNLRRSANFRQDYDGIEFNDFDQEVADDLLRQEQFDNYMLWNVIGGKSWRIDDKYIGFFATINNVFDVKYKTGGFEQSRNSNFRSVRDDANNPQEVFAPRYFFGNGTTYYLNVYLRF</sequence>
<feature type="chain" id="PRO_5045186550" evidence="4">
    <location>
        <begin position="24"/>
        <end position="955"/>
    </location>
</feature>
<dbReference type="Gene3D" id="2.60.40.1120">
    <property type="entry name" value="Carboxypeptidase-like, regulatory domain"/>
    <property type="match status" value="1"/>
</dbReference>
<proteinExistence type="predicted"/>